<evidence type="ECO:0000313" key="9">
    <source>
        <dbReference type="EMBL" id="KAK8742740.1"/>
    </source>
</evidence>
<comment type="caution">
    <text evidence="9">The sequence shown here is derived from an EMBL/GenBank/DDBJ whole genome shotgun (WGS) entry which is preliminary data.</text>
</comment>
<comment type="catalytic activity">
    <reaction evidence="7">
        <text>GTP + H2O = GDP + phosphate + H(+)</text>
        <dbReference type="Rhea" id="RHEA:19669"/>
        <dbReference type="ChEBI" id="CHEBI:15377"/>
        <dbReference type="ChEBI" id="CHEBI:15378"/>
        <dbReference type="ChEBI" id="CHEBI:37565"/>
        <dbReference type="ChEBI" id="CHEBI:43474"/>
        <dbReference type="ChEBI" id="CHEBI:58189"/>
    </reaction>
    <physiologicalReaction direction="left-to-right" evidence="7">
        <dbReference type="Rhea" id="RHEA:19670"/>
    </physiologicalReaction>
</comment>
<dbReference type="SUPFAM" id="SSF52540">
    <property type="entry name" value="P-loop containing nucleoside triphosphate hydrolases"/>
    <property type="match status" value="1"/>
</dbReference>
<dbReference type="GO" id="GO:0016787">
    <property type="term" value="F:hydrolase activity"/>
    <property type="evidence" value="ECO:0007669"/>
    <property type="project" value="UniProtKB-KW"/>
</dbReference>
<accession>A0AAW0XDZ6</accession>
<dbReference type="PANTHER" id="PTHR13748:SF31">
    <property type="entry name" value="ZINC-REGULATED GTPASE METALLOPROTEIN ACTIVATOR 1A-RELATED"/>
    <property type="match status" value="1"/>
</dbReference>
<dbReference type="Pfam" id="PF02492">
    <property type="entry name" value="cobW"/>
    <property type="match status" value="1"/>
</dbReference>
<organism evidence="9 10">
    <name type="scientific">Cherax quadricarinatus</name>
    <name type="common">Australian red claw crayfish</name>
    <dbReference type="NCBI Taxonomy" id="27406"/>
    <lineage>
        <taxon>Eukaryota</taxon>
        <taxon>Metazoa</taxon>
        <taxon>Ecdysozoa</taxon>
        <taxon>Arthropoda</taxon>
        <taxon>Crustacea</taxon>
        <taxon>Multicrustacea</taxon>
        <taxon>Malacostraca</taxon>
        <taxon>Eumalacostraca</taxon>
        <taxon>Eucarida</taxon>
        <taxon>Decapoda</taxon>
        <taxon>Pleocyemata</taxon>
        <taxon>Astacidea</taxon>
        <taxon>Parastacoidea</taxon>
        <taxon>Parastacidae</taxon>
        <taxon>Cherax</taxon>
    </lineage>
</organism>
<keyword evidence="3" id="KW-0862">Zinc</keyword>
<evidence type="ECO:0000256" key="4">
    <source>
        <dbReference type="ARBA" id="ARBA00023134"/>
    </source>
</evidence>
<keyword evidence="1" id="KW-0547">Nucleotide-binding</keyword>
<dbReference type="Proteomes" id="UP001445076">
    <property type="component" value="Unassembled WGS sequence"/>
</dbReference>
<keyword evidence="10" id="KW-1185">Reference proteome</keyword>
<keyword evidence="4" id="KW-0342">GTP-binding</keyword>
<evidence type="ECO:0000313" key="10">
    <source>
        <dbReference type="Proteomes" id="UP001445076"/>
    </source>
</evidence>
<dbReference type="SMART" id="SM00833">
    <property type="entry name" value="CobW_C"/>
    <property type="match status" value="1"/>
</dbReference>
<proteinExistence type="inferred from homology"/>
<dbReference type="InterPro" id="IPR003495">
    <property type="entry name" value="CobW/HypB/UreG_nucleotide-bd"/>
</dbReference>
<evidence type="ECO:0000256" key="5">
    <source>
        <dbReference type="ARBA" id="ARBA00023186"/>
    </source>
</evidence>
<comment type="similarity">
    <text evidence="6">Belongs to the SIMIBI class G3E GTPase family. ZNG1 subfamily.</text>
</comment>
<dbReference type="GO" id="GO:0005737">
    <property type="term" value="C:cytoplasm"/>
    <property type="evidence" value="ECO:0007669"/>
    <property type="project" value="TreeGrafter"/>
</dbReference>
<dbReference type="PANTHER" id="PTHR13748">
    <property type="entry name" value="COBW-RELATED"/>
    <property type="match status" value="1"/>
</dbReference>
<dbReference type="CDD" id="cd03112">
    <property type="entry name" value="CobW-like"/>
    <property type="match status" value="1"/>
</dbReference>
<gene>
    <name evidence="9" type="ORF">OTU49_001650</name>
</gene>
<keyword evidence="2" id="KW-0378">Hydrolase</keyword>
<dbReference type="InterPro" id="IPR051316">
    <property type="entry name" value="Zinc-reg_GTPase_activator"/>
</dbReference>
<evidence type="ECO:0000259" key="8">
    <source>
        <dbReference type="SMART" id="SM00833"/>
    </source>
</evidence>
<sequence>MMMLSGSSMEKSLSIGHEGDLFEEWLELRNGCLCCSVKDKGVKAIENLMRKRGKFDYILLETTGLADPGPIASIFWMDRQLGSDLYLDGIITVLDAKYAEKNLNEKKPEGVVNEAVKQVALADLLIINKTDLVDETQLKAVTDLVSTINGSAHMVYTQRCRIDLNKLLDLHAYDKFDNDLFERSLSTRFFDGASHLDQRVQTVTVEVEGSMSPSSMDYFIDVLLWDRSLTNSAGEPVNIYRMKGIVSMIAESQRFMLQVVQQLYELEPIGYWEIDSPRTCKFVLIGENLEQEKIDDLLRTCVTLSSEFS</sequence>
<dbReference type="InterPro" id="IPR036627">
    <property type="entry name" value="CobW-likC_sf"/>
</dbReference>
<evidence type="ECO:0000256" key="1">
    <source>
        <dbReference type="ARBA" id="ARBA00022741"/>
    </source>
</evidence>
<evidence type="ECO:0000256" key="3">
    <source>
        <dbReference type="ARBA" id="ARBA00022833"/>
    </source>
</evidence>
<evidence type="ECO:0000256" key="2">
    <source>
        <dbReference type="ARBA" id="ARBA00022801"/>
    </source>
</evidence>
<protein>
    <recommendedName>
        <fullName evidence="8">CobW C-terminal domain-containing protein</fullName>
    </recommendedName>
</protein>
<dbReference type="EMBL" id="JARKIK010000027">
    <property type="protein sequence ID" value="KAK8742740.1"/>
    <property type="molecule type" value="Genomic_DNA"/>
</dbReference>
<dbReference type="SUPFAM" id="SSF90002">
    <property type="entry name" value="Hypothetical protein YjiA, C-terminal domain"/>
    <property type="match status" value="1"/>
</dbReference>
<reference evidence="9 10" key="1">
    <citation type="journal article" date="2024" name="BMC Genomics">
        <title>Genome assembly of redclaw crayfish (Cherax quadricarinatus) provides insights into its immune adaptation and hypoxia tolerance.</title>
        <authorList>
            <person name="Liu Z."/>
            <person name="Zheng J."/>
            <person name="Li H."/>
            <person name="Fang K."/>
            <person name="Wang S."/>
            <person name="He J."/>
            <person name="Zhou D."/>
            <person name="Weng S."/>
            <person name="Chi M."/>
            <person name="Gu Z."/>
            <person name="He J."/>
            <person name="Li F."/>
            <person name="Wang M."/>
        </authorList>
    </citation>
    <scope>NUCLEOTIDE SEQUENCE [LARGE SCALE GENOMIC DNA]</scope>
    <source>
        <strain evidence="9">ZL_2023a</strain>
    </source>
</reference>
<keyword evidence="5" id="KW-0143">Chaperone</keyword>
<dbReference type="Gene3D" id="3.40.50.300">
    <property type="entry name" value="P-loop containing nucleotide triphosphate hydrolases"/>
    <property type="match status" value="1"/>
</dbReference>
<dbReference type="GO" id="GO:0005525">
    <property type="term" value="F:GTP binding"/>
    <property type="evidence" value="ECO:0007669"/>
    <property type="project" value="UniProtKB-KW"/>
</dbReference>
<evidence type="ECO:0000256" key="6">
    <source>
        <dbReference type="ARBA" id="ARBA00034320"/>
    </source>
</evidence>
<dbReference type="Gene3D" id="3.30.1220.10">
    <property type="entry name" value="CobW-like, C-terminal domain"/>
    <property type="match status" value="1"/>
</dbReference>
<evidence type="ECO:0000256" key="7">
    <source>
        <dbReference type="ARBA" id="ARBA00049117"/>
    </source>
</evidence>
<dbReference type="Pfam" id="PF07683">
    <property type="entry name" value="CobW_C"/>
    <property type="match status" value="1"/>
</dbReference>
<feature type="domain" description="CobW C-terminal" evidence="8">
    <location>
        <begin position="200"/>
        <end position="302"/>
    </location>
</feature>
<dbReference type="InterPro" id="IPR027417">
    <property type="entry name" value="P-loop_NTPase"/>
</dbReference>
<dbReference type="AlphaFoldDB" id="A0AAW0XDZ6"/>
<name>A0AAW0XDZ6_CHEQU</name>
<dbReference type="InterPro" id="IPR011629">
    <property type="entry name" value="CobW-like_C"/>
</dbReference>